<protein>
    <submittedName>
        <fullName evidence="1">Uncharacterized protein</fullName>
    </submittedName>
</protein>
<organism evidence="1 2">
    <name type="scientific">Thalictrum thalictroides</name>
    <name type="common">Rue-anemone</name>
    <name type="synonym">Anemone thalictroides</name>
    <dbReference type="NCBI Taxonomy" id="46969"/>
    <lineage>
        <taxon>Eukaryota</taxon>
        <taxon>Viridiplantae</taxon>
        <taxon>Streptophyta</taxon>
        <taxon>Embryophyta</taxon>
        <taxon>Tracheophyta</taxon>
        <taxon>Spermatophyta</taxon>
        <taxon>Magnoliopsida</taxon>
        <taxon>Ranunculales</taxon>
        <taxon>Ranunculaceae</taxon>
        <taxon>Thalictroideae</taxon>
        <taxon>Thalictrum</taxon>
    </lineage>
</organism>
<proteinExistence type="predicted"/>
<reference evidence="1 2" key="1">
    <citation type="submission" date="2020-06" db="EMBL/GenBank/DDBJ databases">
        <title>Transcriptomic and genomic resources for Thalictrum thalictroides and T. hernandezii: Facilitating candidate gene discovery in an emerging model plant lineage.</title>
        <authorList>
            <person name="Arias T."/>
            <person name="Riano-Pachon D.M."/>
            <person name="Di Stilio V.S."/>
        </authorList>
    </citation>
    <scope>NUCLEOTIDE SEQUENCE [LARGE SCALE GENOMIC DNA]</scope>
    <source>
        <strain evidence="2">cv. WT478/WT964</strain>
        <tissue evidence="1">Leaves</tissue>
    </source>
</reference>
<dbReference type="EMBL" id="JABWDY010016597">
    <property type="protein sequence ID" value="KAF5195991.1"/>
    <property type="molecule type" value="Genomic_DNA"/>
</dbReference>
<accession>A0A7J6WF43</accession>
<name>A0A7J6WF43_THATH</name>
<gene>
    <name evidence="1" type="ORF">FRX31_014424</name>
</gene>
<keyword evidence="2" id="KW-1185">Reference proteome</keyword>
<dbReference type="Proteomes" id="UP000554482">
    <property type="component" value="Unassembled WGS sequence"/>
</dbReference>
<dbReference type="AlphaFoldDB" id="A0A7J6WF43"/>
<evidence type="ECO:0000313" key="1">
    <source>
        <dbReference type="EMBL" id="KAF5195991.1"/>
    </source>
</evidence>
<evidence type="ECO:0000313" key="2">
    <source>
        <dbReference type="Proteomes" id="UP000554482"/>
    </source>
</evidence>
<comment type="caution">
    <text evidence="1">The sequence shown here is derived from an EMBL/GenBank/DDBJ whole genome shotgun (WGS) entry which is preliminary data.</text>
</comment>
<sequence length="66" mass="7564">MRRETLMTASASASEVQNNATNWRWSEMRTGDCYDINPLQLTNQLHCVQTICTLDESFLSWPSCAH</sequence>